<evidence type="ECO:0000313" key="6">
    <source>
        <dbReference type="Proteomes" id="UP001283341"/>
    </source>
</evidence>
<dbReference type="InterPro" id="IPR026274">
    <property type="entry name" value="tRNA_wybutosine_synth_prot_2"/>
</dbReference>
<evidence type="ECO:0000259" key="4">
    <source>
        <dbReference type="PROSITE" id="PS51684"/>
    </source>
</evidence>
<reference evidence="5" key="1">
    <citation type="journal article" date="2023" name="Mol. Phylogenet. Evol.">
        <title>Genome-scale phylogeny and comparative genomics of the fungal order Sordariales.</title>
        <authorList>
            <person name="Hensen N."/>
            <person name="Bonometti L."/>
            <person name="Westerberg I."/>
            <person name="Brannstrom I.O."/>
            <person name="Guillou S."/>
            <person name="Cros-Aarteil S."/>
            <person name="Calhoun S."/>
            <person name="Haridas S."/>
            <person name="Kuo A."/>
            <person name="Mondo S."/>
            <person name="Pangilinan J."/>
            <person name="Riley R."/>
            <person name="LaButti K."/>
            <person name="Andreopoulos B."/>
            <person name="Lipzen A."/>
            <person name="Chen C."/>
            <person name="Yan M."/>
            <person name="Daum C."/>
            <person name="Ng V."/>
            <person name="Clum A."/>
            <person name="Steindorff A."/>
            <person name="Ohm R.A."/>
            <person name="Martin F."/>
            <person name="Silar P."/>
            <person name="Natvig D.O."/>
            <person name="Lalanne C."/>
            <person name="Gautier V."/>
            <person name="Ament-Velasquez S.L."/>
            <person name="Kruys A."/>
            <person name="Hutchinson M.I."/>
            <person name="Powell A.J."/>
            <person name="Barry K."/>
            <person name="Miller A.N."/>
            <person name="Grigoriev I.V."/>
            <person name="Debuchy R."/>
            <person name="Gladieux P."/>
            <person name="Hiltunen Thoren M."/>
            <person name="Johannesson H."/>
        </authorList>
    </citation>
    <scope>NUCLEOTIDE SEQUENCE</scope>
    <source>
        <strain evidence="5">CBS 118394</strain>
    </source>
</reference>
<sequence length="410" mass="46543">MSDLQKQRSGKVTHQTPKKKKENPISLAVKSWLQTVQIPSSLSLEDKDGDTDIRKHLVEKAPKRWVVYEPMVLLPSGSFTAHLWVSLLESVSHEQKEALWREILKELSSQSPSPLTHLAVNEGIPLHNLLRSPSGLNMLHGDFGPALSRTPTKSDFEAAFWVTTKQNGIMQTWAPRWTMFSRGNVKEKARLLSSYSQHNSKSIERRNSWAIDLYAGIGYFVFSYAKLGLRVLCWELNPWSVEGLRRGALANKWSVRLVTDDELLAKPMNELVGGKGGEEQIIVFLEDNCRAKGRIRELGMVVVHINCGFLPSSSKVWRSAWEIMNITNSNIDDAAGWLHLHENVGVKDIDKRKQEIQDLFDGWAHSEQQQGDYGVVATTKKKVTVQHVEMVKTFAPDVWHVVFDVYITRL</sequence>
<comment type="catalytic activity">
    <reaction evidence="1">
        <text>4-demethylwyosine(37) in tRNA(Phe) + S-adenosyl-L-methionine = 4-demethyl-7-[(3S)-3-amino-3-carboxypropyl]wyosine(37) in tRNA(Phe) + S-methyl-5'-thioadenosine + H(+)</text>
        <dbReference type="Rhea" id="RHEA:36355"/>
        <dbReference type="Rhea" id="RHEA-COMP:10164"/>
        <dbReference type="Rhea" id="RHEA-COMP:10378"/>
        <dbReference type="ChEBI" id="CHEBI:15378"/>
        <dbReference type="ChEBI" id="CHEBI:17509"/>
        <dbReference type="ChEBI" id="CHEBI:59789"/>
        <dbReference type="ChEBI" id="CHEBI:64315"/>
        <dbReference type="ChEBI" id="CHEBI:73550"/>
        <dbReference type="EC" id="2.5.1.114"/>
    </reaction>
</comment>
<dbReference type="Proteomes" id="UP001283341">
    <property type="component" value="Unassembled WGS sequence"/>
</dbReference>
<comment type="function">
    <text evidence="2">S-adenosyl-L-methionine-dependent transferase that acts as a component of the wybutosine biosynthesis pathway. Wybutosine is a hyper modified guanosine with a tricyclic base found at the 3'-position adjacent to the anticodon of eukaryotic phenylalanine tRNA. Catalyzes the transfer of the alpha-amino-alpha-carboxypropyl (acp) group from S-adenosyl-L-methionine to the C-7 position of 4-demethylwyosine (imG-14) to produce wybutosine-86.</text>
</comment>
<evidence type="ECO:0000256" key="3">
    <source>
        <dbReference type="SAM" id="MobiDB-lite"/>
    </source>
</evidence>
<comment type="caution">
    <text evidence="5">The sequence shown here is derived from an EMBL/GenBank/DDBJ whole genome shotgun (WGS) entry which is preliminary data.</text>
</comment>
<dbReference type="InterPro" id="IPR029063">
    <property type="entry name" value="SAM-dependent_MTases_sf"/>
</dbReference>
<evidence type="ECO:0000256" key="1">
    <source>
        <dbReference type="ARBA" id="ARBA00049400"/>
    </source>
</evidence>
<dbReference type="GO" id="GO:0030488">
    <property type="term" value="P:tRNA methylation"/>
    <property type="evidence" value="ECO:0007669"/>
    <property type="project" value="TreeGrafter"/>
</dbReference>
<dbReference type="GO" id="GO:0031591">
    <property type="term" value="P:wybutosine biosynthetic process"/>
    <property type="evidence" value="ECO:0007669"/>
    <property type="project" value="InterPro"/>
</dbReference>
<keyword evidence="6" id="KW-1185">Reference proteome</keyword>
<protein>
    <recommendedName>
        <fullName evidence="2">tRNA wybutosine-synthesizing protein 2</fullName>
        <shortName evidence="2">tRNA-yW-synthesizing protein 2</shortName>
    </recommendedName>
    <alternativeName>
        <fullName evidence="2">tRNA(Phe) (4-demethylwyosine(37)-C(7)) aminocarboxypropyltransferase</fullName>
    </alternativeName>
</protein>
<dbReference type="EMBL" id="JAUEDM010000006">
    <property type="protein sequence ID" value="KAK3314692.1"/>
    <property type="molecule type" value="Genomic_DNA"/>
</dbReference>
<dbReference type="PIRSF" id="PIRSF038972">
    <property type="entry name" value="Trm12"/>
    <property type="match status" value="1"/>
</dbReference>
<keyword evidence="2" id="KW-0808">Transferase</keyword>
<feature type="region of interest" description="Disordered" evidence="3">
    <location>
        <begin position="1"/>
        <end position="22"/>
    </location>
</feature>
<dbReference type="GO" id="GO:0102522">
    <property type="term" value="F:tRNA 4-demethylwyosine alpha-amino-alpha-carboxypropyltransferase activity"/>
    <property type="evidence" value="ECO:0007669"/>
    <property type="project" value="UniProtKB-EC"/>
</dbReference>
<proteinExistence type="inferred from homology"/>
<reference evidence="5" key="2">
    <citation type="submission" date="2023-06" db="EMBL/GenBank/DDBJ databases">
        <authorList>
            <consortium name="Lawrence Berkeley National Laboratory"/>
            <person name="Haridas S."/>
            <person name="Hensen N."/>
            <person name="Bonometti L."/>
            <person name="Westerberg I."/>
            <person name="Brannstrom I.O."/>
            <person name="Guillou S."/>
            <person name="Cros-Aarteil S."/>
            <person name="Calhoun S."/>
            <person name="Kuo A."/>
            <person name="Mondo S."/>
            <person name="Pangilinan J."/>
            <person name="Riley R."/>
            <person name="Labutti K."/>
            <person name="Andreopoulos B."/>
            <person name="Lipzen A."/>
            <person name="Chen C."/>
            <person name="Yanf M."/>
            <person name="Daum C."/>
            <person name="Ng V."/>
            <person name="Clum A."/>
            <person name="Steindorff A."/>
            <person name="Ohm R."/>
            <person name="Martin F."/>
            <person name="Silar P."/>
            <person name="Natvig D."/>
            <person name="Lalanne C."/>
            <person name="Gautier V."/>
            <person name="Ament-Velasquez S.L."/>
            <person name="Kruys A."/>
            <person name="Hutchinson M.I."/>
            <person name="Powell A.J."/>
            <person name="Barry K."/>
            <person name="Miller A.N."/>
            <person name="Grigoriev I.V."/>
            <person name="Debuchy R."/>
            <person name="Gladieux P."/>
            <person name="Thoren M.H."/>
            <person name="Johannesson H."/>
        </authorList>
    </citation>
    <scope>NUCLEOTIDE SEQUENCE</scope>
    <source>
        <strain evidence="5">CBS 118394</strain>
    </source>
</reference>
<evidence type="ECO:0000313" key="5">
    <source>
        <dbReference type="EMBL" id="KAK3314692.1"/>
    </source>
</evidence>
<dbReference type="Gene3D" id="3.40.50.150">
    <property type="entry name" value="Vaccinia Virus protein VP39"/>
    <property type="match status" value="1"/>
</dbReference>
<keyword evidence="2" id="KW-0819">tRNA processing</keyword>
<feature type="compositionally biased region" description="Basic residues" evidence="3">
    <location>
        <begin position="8"/>
        <end position="21"/>
    </location>
</feature>
<accession>A0AAE0HXI7</accession>
<dbReference type="GO" id="GO:0005737">
    <property type="term" value="C:cytoplasm"/>
    <property type="evidence" value="ECO:0007669"/>
    <property type="project" value="UniProtKB-SubCell"/>
</dbReference>
<comment type="similarity">
    <text evidence="2">Belongs to the class I-like SAM-binding methyltransferase superfamily. TRM5/TYW2 family.</text>
</comment>
<keyword evidence="5" id="KW-0489">Methyltransferase</keyword>
<dbReference type="PANTHER" id="PTHR23245">
    <property type="entry name" value="TRNA METHYLTRANSFERASE"/>
    <property type="match status" value="1"/>
</dbReference>
<dbReference type="GO" id="GO:0008175">
    <property type="term" value="F:tRNA methyltransferase activity"/>
    <property type="evidence" value="ECO:0007669"/>
    <property type="project" value="TreeGrafter"/>
</dbReference>
<organism evidence="5 6">
    <name type="scientific">Apodospora peruviana</name>
    <dbReference type="NCBI Taxonomy" id="516989"/>
    <lineage>
        <taxon>Eukaryota</taxon>
        <taxon>Fungi</taxon>
        <taxon>Dikarya</taxon>
        <taxon>Ascomycota</taxon>
        <taxon>Pezizomycotina</taxon>
        <taxon>Sordariomycetes</taxon>
        <taxon>Sordariomycetidae</taxon>
        <taxon>Sordariales</taxon>
        <taxon>Lasiosphaeriaceae</taxon>
        <taxon>Apodospora</taxon>
    </lineage>
</organism>
<dbReference type="PANTHER" id="PTHR23245:SF25">
    <property type="entry name" value="TRNA WYBUTOSINE-SYNTHESIZING PROTEIN 2 HOMOLOG"/>
    <property type="match status" value="1"/>
</dbReference>
<dbReference type="GO" id="GO:0008757">
    <property type="term" value="F:S-adenosylmethionine-dependent methyltransferase activity"/>
    <property type="evidence" value="ECO:0007669"/>
    <property type="project" value="InterPro"/>
</dbReference>
<comment type="pathway">
    <text evidence="2">tRNA modification; wybutosine-tRNA(Phe) biosynthesis.</text>
</comment>
<gene>
    <name evidence="5" type="ORF">B0H66DRAFT_481752</name>
</gene>
<evidence type="ECO:0000256" key="2">
    <source>
        <dbReference type="PIRNR" id="PIRNR038972"/>
    </source>
</evidence>
<dbReference type="InterPro" id="IPR030382">
    <property type="entry name" value="MeTrfase_TRM5/TYW2"/>
</dbReference>
<dbReference type="AlphaFoldDB" id="A0AAE0HXI7"/>
<comment type="subcellular location">
    <subcellularLocation>
        <location evidence="2">Cytoplasm</location>
    </subcellularLocation>
</comment>
<keyword evidence="2" id="KW-0949">S-adenosyl-L-methionine</keyword>
<feature type="domain" description="SAM-dependent methyltransferase TRM5/TYW2-type" evidence="4">
    <location>
        <begin position="108"/>
        <end position="409"/>
    </location>
</feature>
<keyword evidence="2" id="KW-0963">Cytoplasm</keyword>
<name>A0AAE0HXI7_9PEZI</name>
<dbReference type="PROSITE" id="PS51684">
    <property type="entry name" value="SAM_MT_TRM5_TYW2"/>
    <property type="match status" value="1"/>
</dbReference>
<dbReference type="SUPFAM" id="SSF53335">
    <property type="entry name" value="S-adenosyl-L-methionine-dependent methyltransferases"/>
    <property type="match status" value="1"/>
</dbReference>